<reference evidence="2" key="1">
    <citation type="submission" date="2014-03" db="EMBL/GenBank/DDBJ databases">
        <title>The sialotranscriptome of Amblyomma triste, Amblyomma parvum and Amblyomma cajennense ticks, uncovered by 454-based RNA-seq.</title>
        <authorList>
            <person name="Garcia G.R."/>
            <person name="Gardinassi L.G."/>
            <person name="Ribeiro J.M."/>
            <person name="Anatriello E."/>
            <person name="Ferreira B.R."/>
            <person name="Moreira H.N."/>
            <person name="Mafra C."/>
            <person name="Olegario M.M."/>
            <person name="Szabo P.J."/>
            <person name="Miranda-Santos I.K."/>
            <person name="Maruyama S.R."/>
        </authorList>
    </citation>
    <scope>NUCLEOTIDE SEQUENCE</scope>
    <source>
        <strain evidence="2">Mato Grasso do Sul</strain>
        <tissue evidence="2">Salivary glands</tissue>
    </source>
</reference>
<organism evidence="2">
    <name type="scientific">Amblyomma triste</name>
    <name type="common">Neotropical tick</name>
    <dbReference type="NCBI Taxonomy" id="251400"/>
    <lineage>
        <taxon>Eukaryota</taxon>
        <taxon>Metazoa</taxon>
        <taxon>Ecdysozoa</taxon>
        <taxon>Arthropoda</taxon>
        <taxon>Chelicerata</taxon>
        <taxon>Arachnida</taxon>
        <taxon>Acari</taxon>
        <taxon>Parasitiformes</taxon>
        <taxon>Ixodida</taxon>
        <taxon>Ixodoidea</taxon>
        <taxon>Ixodidae</taxon>
        <taxon>Amblyomminae</taxon>
        <taxon>Amblyomma</taxon>
    </lineage>
</organism>
<keyword evidence="1" id="KW-0732">Signal</keyword>
<accession>A0A023G4P4</accession>
<evidence type="ECO:0000313" key="2">
    <source>
        <dbReference type="EMBL" id="JAC27843.1"/>
    </source>
</evidence>
<dbReference type="AlphaFoldDB" id="A0A023G4P4"/>
<proteinExistence type="evidence at transcript level"/>
<dbReference type="EMBL" id="GBBM01007575">
    <property type="protein sequence ID" value="JAC27843.1"/>
    <property type="molecule type" value="mRNA"/>
</dbReference>
<sequence>MSLLGHCCLGGCLGRTFAFALSAGFLGLDGNRVLGLATLFLDRSRPAIFKRLFQGKLPWLHLALIQLHLWRSQLPSCIICSSQIRHTLQFWWHGPSLTNSILCTTLRLIMYRPVPSRTSSEWCWTPTNTSLILKV</sequence>
<protein>
    <submittedName>
        <fullName evidence="2">Putative secreted protein</fullName>
    </submittedName>
</protein>
<name>A0A023G4P4_AMBTT</name>
<evidence type="ECO:0000256" key="1">
    <source>
        <dbReference type="SAM" id="SignalP"/>
    </source>
</evidence>
<feature type="chain" id="PRO_5001516916" evidence="1">
    <location>
        <begin position="19"/>
        <end position="135"/>
    </location>
</feature>
<feature type="signal peptide" evidence="1">
    <location>
        <begin position="1"/>
        <end position="18"/>
    </location>
</feature>